<feature type="transmembrane region" description="Helical" evidence="1">
    <location>
        <begin position="16"/>
        <end position="45"/>
    </location>
</feature>
<accession>A0ABP0YEP2</accession>
<keyword evidence="3" id="KW-1185">Reference proteome</keyword>
<dbReference type="PANTHER" id="PTHR31248">
    <property type="entry name" value="DOMAIN PROTEIN, PUTATIVE (AFU_ORTHOLOGUE AFUA_5G04290)-RELATED"/>
    <property type="match status" value="1"/>
</dbReference>
<evidence type="ECO:0000313" key="2">
    <source>
        <dbReference type="EMBL" id="CAK9318963.1"/>
    </source>
</evidence>
<proteinExistence type="predicted"/>
<name>A0ABP0YEP2_9ROSI</name>
<sequence>MDINNLQRDWLSQRHQSLICGFLFLLFAILRSTPESLFFFGLLLLETRRKMGGGKENDSSDKDKGLFSNMAAFAAGHHYPHSHGYPPPPYAGGYPPPGGYPPAGYPPSGGYPPAGYPPYGGHPHTAYPYHGGYSPAGYPGPHHYPGHGHGHGHGMGGMGGLLAGAAAAYGAHHLVHARPFGYGHGKFKHGKFGKRWKHGGKFMRFKKWK</sequence>
<keyword evidence="1" id="KW-0472">Membrane</keyword>
<evidence type="ECO:0008006" key="4">
    <source>
        <dbReference type="Google" id="ProtNLM"/>
    </source>
</evidence>
<gene>
    <name evidence="2" type="ORF">CITCOLO1_LOCUS10941</name>
</gene>
<dbReference type="Proteomes" id="UP001642487">
    <property type="component" value="Chromosome 3"/>
</dbReference>
<dbReference type="EMBL" id="OZ021737">
    <property type="protein sequence ID" value="CAK9318963.1"/>
    <property type="molecule type" value="Genomic_DNA"/>
</dbReference>
<reference evidence="2 3" key="1">
    <citation type="submission" date="2024-03" db="EMBL/GenBank/DDBJ databases">
        <authorList>
            <person name="Gkanogiannis A."/>
            <person name="Becerra Lopez-Lavalle L."/>
        </authorList>
    </citation>
    <scope>NUCLEOTIDE SEQUENCE [LARGE SCALE GENOMIC DNA]</scope>
</reference>
<keyword evidence="1" id="KW-0812">Transmembrane</keyword>
<dbReference type="PANTHER" id="PTHR31248:SF24">
    <property type="entry name" value="GLYCINE-RICH PROTEIN A3"/>
    <property type="match status" value="1"/>
</dbReference>
<keyword evidence="1" id="KW-1133">Transmembrane helix</keyword>
<evidence type="ECO:0000256" key="1">
    <source>
        <dbReference type="SAM" id="Phobius"/>
    </source>
</evidence>
<protein>
    <recommendedName>
        <fullName evidence="4">Glycine-rich protein A3</fullName>
    </recommendedName>
</protein>
<evidence type="ECO:0000313" key="3">
    <source>
        <dbReference type="Proteomes" id="UP001642487"/>
    </source>
</evidence>
<organism evidence="2 3">
    <name type="scientific">Citrullus colocynthis</name>
    <name type="common">colocynth</name>
    <dbReference type="NCBI Taxonomy" id="252529"/>
    <lineage>
        <taxon>Eukaryota</taxon>
        <taxon>Viridiplantae</taxon>
        <taxon>Streptophyta</taxon>
        <taxon>Embryophyta</taxon>
        <taxon>Tracheophyta</taxon>
        <taxon>Spermatophyta</taxon>
        <taxon>Magnoliopsida</taxon>
        <taxon>eudicotyledons</taxon>
        <taxon>Gunneridae</taxon>
        <taxon>Pentapetalae</taxon>
        <taxon>rosids</taxon>
        <taxon>fabids</taxon>
        <taxon>Cucurbitales</taxon>
        <taxon>Cucurbitaceae</taxon>
        <taxon>Benincaseae</taxon>
        <taxon>Citrullus</taxon>
    </lineage>
</organism>